<dbReference type="GO" id="GO:0016887">
    <property type="term" value="F:ATP hydrolysis activity"/>
    <property type="evidence" value="ECO:0007669"/>
    <property type="project" value="InterPro"/>
</dbReference>
<dbReference type="EMBL" id="AHJE01000056">
    <property type="protein sequence ID" value="EHP40933.1"/>
    <property type="molecule type" value="Genomic_DNA"/>
</dbReference>
<dbReference type="GO" id="GO:0005524">
    <property type="term" value="F:ATP binding"/>
    <property type="evidence" value="ECO:0007669"/>
    <property type="project" value="UniProtKB-KW"/>
</dbReference>
<feature type="domain" description="ABC transporter" evidence="7">
    <location>
        <begin position="5"/>
        <end position="236"/>
    </location>
</feature>
<dbReference type="SMART" id="SM00382">
    <property type="entry name" value="AAA"/>
    <property type="match status" value="1"/>
</dbReference>
<proteinExistence type="inferred from homology"/>
<dbReference type="PANTHER" id="PTHR42788:SF13">
    <property type="entry name" value="ALIPHATIC SULFONATES IMPORT ATP-BINDING PROTEIN SSUB"/>
    <property type="match status" value="1"/>
</dbReference>
<dbReference type="Gene3D" id="3.40.50.300">
    <property type="entry name" value="P-loop containing nucleotide triphosphate hydrolases"/>
    <property type="match status" value="1"/>
</dbReference>
<dbReference type="PANTHER" id="PTHR42788">
    <property type="entry name" value="TAURINE IMPORT ATP-BINDING PROTEIN-RELATED"/>
    <property type="match status" value="1"/>
</dbReference>
<comment type="similarity">
    <text evidence="1">Belongs to the ABC transporter superfamily.</text>
</comment>
<dbReference type="SUPFAM" id="SSF52540">
    <property type="entry name" value="P-loop containing nucleoside triphosphate hydrolases"/>
    <property type="match status" value="1"/>
</dbReference>
<sequence>MSAFLQIGQLNKVYHSQREPLYALKDVSLDIEEGEFVSIVGPSGCGKSTLLKCVAGLEPISSGHLALQGDPIVGPPANMGVVFQRDLLLDWRTILDNVLIAAEFHDLDRADFEERARSVLNLFGLGAFAHRYPWELSGGMRQRASICRALLVDPQLLLMDEPFGALDALTRAYLQQELHRIWQAEGITMILVTHDVEEAIYLGDRVVVMEPRPGRIRRILPVPLAHPRDRAALGFARVKDDVLQEFTGRLADLAEAPIKRDAAAQYTDRLPPKCGPLACANSCCRRPPRS</sequence>
<accession>H1S983</accession>
<name>H1S983_9BURK</name>
<keyword evidence="6" id="KW-0067">ATP-binding</keyword>
<dbReference type="InterPro" id="IPR027417">
    <property type="entry name" value="P-loop_NTPase"/>
</dbReference>
<dbReference type="AlphaFoldDB" id="H1S983"/>
<dbReference type="CDD" id="cd03293">
    <property type="entry name" value="ABC_NrtD_SsuB_transporters"/>
    <property type="match status" value="1"/>
</dbReference>
<comment type="caution">
    <text evidence="8">The sequence shown here is derived from an EMBL/GenBank/DDBJ whole genome shotgun (WGS) entry which is preliminary data.</text>
</comment>
<keyword evidence="2" id="KW-0813">Transport</keyword>
<dbReference type="InterPro" id="IPR050166">
    <property type="entry name" value="ABC_transporter_ATP-bind"/>
</dbReference>
<reference evidence="8 9" key="1">
    <citation type="journal article" date="2012" name="J. Bacteriol.">
        <title>De Novo Genome Project of Cupriavidus basilensis OR16.</title>
        <authorList>
            <person name="Cserhati M."/>
            <person name="Kriszt B."/>
            <person name="Szoboszlay S."/>
            <person name="Toth A."/>
            <person name="Szabo I."/>
            <person name="Tancsics A."/>
            <person name="Nagy I."/>
            <person name="Horvath B."/>
            <person name="Nagy I."/>
            <person name="Kukolya J."/>
        </authorList>
    </citation>
    <scope>NUCLEOTIDE SEQUENCE [LARGE SCALE GENOMIC DNA]</scope>
    <source>
        <strain evidence="8 9">OR16</strain>
    </source>
</reference>
<dbReference type="PROSITE" id="PS50893">
    <property type="entry name" value="ABC_TRANSPORTER_2"/>
    <property type="match status" value="1"/>
</dbReference>
<gene>
    <name evidence="8" type="ORF">OR16_22898</name>
</gene>
<evidence type="ECO:0000256" key="4">
    <source>
        <dbReference type="ARBA" id="ARBA00022519"/>
    </source>
</evidence>
<evidence type="ECO:0000256" key="5">
    <source>
        <dbReference type="ARBA" id="ARBA00022741"/>
    </source>
</evidence>
<dbReference type="InterPro" id="IPR003593">
    <property type="entry name" value="AAA+_ATPase"/>
</dbReference>
<dbReference type="InterPro" id="IPR003439">
    <property type="entry name" value="ABC_transporter-like_ATP-bd"/>
</dbReference>
<protein>
    <submittedName>
        <fullName evidence="8">ABC transporter</fullName>
    </submittedName>
</protein>
<evidence type="ECO:0000313" key="8">
    <source>
        <dbReference type="EMBL" id="EHP40933.1"/>
    </source>
</evidence>
<evidence type="ECO:0000313" key="9">
    <source>
        <dbReference type="Proteomes" id="UP000005808"/>
    </source>
</evidence>
<dbReference type="OrthoDB" id="9783039at2"/>
<organism evidence="8 9">
    <name type="scientific">Cupriavidus basilensis OR16</name>
    <dbReference type="NCBI Taxonomy" id="1127483"/>
    <lineage>
        <taxon>Bacteria</taxon>
        <taxon>Pseudomonadati</taxon>
        <taxon>Pseudomonadota</taxon>
        <taxon>Betaproteobacteria</taxon>
        <taxon>Burkholderiales</taxon>
        <taxon>Burkholderiaceae</taxon>
        <taxon>Cupriavidus</taxon>
    </lineage>
</organism>
<evidence type="ECO:0000256" key="3">
    <source>
        <dbReference type="ARBA" id="ARBA00022475"/>
    </source>
</evidence>
<keyword evidence="4" id="KW-0997">Cell inner membrane</keyword>
<dbReference type="Pfam" id="PF00005">
    <property type="entry name" value="ABC_tran"/>
    <property type="match status" value="1"/>
</dbReference>
<evidence type="ECO:0000256" key="6">
    <source>
        <dbReference type="ARBA" id="ARBA00022840"/>
    </source>
</evidence>
<dbReference type="PATRIC" id="fig|1127483.3.peg.4575"/>
<keyword evidence="4" id="KW-0472">Membrane</keyword>
<dbReference type="Proteomes" id="UP000005808">
    <property type="component" value="Unassembled WGS sequence"/>
</dbReference>
<evidence type="ECO:0000256" key="2">
    <source>
        <dbReference type="ARBA" id="ARBA00022448"/>
    </source>
</evidence>
<evidence type="ECO:0000259" key="7">
    <source>
        <dbReference type="PROSITE" id="PS50893"/>
    </source>
</evidence>
<keyword evidence="3" id="KW-1003">Cell membrane</keyword>
<dbReference type="InterPro" id="IPR017871">
    <property type="entry name" value="ABC_transporter-like_CS"/>
</dbReference>
<keyword evidence="5" id="KW-0547">Nucleotide-binding</keyword>
<dbReference type="PROSITE" id="PS00211">
    <property type="entry name" value="ABC_TRANSPORTER_1"/>
    <property type="match status" value="1"/>
</dbReference>
<evidence type="ECO:0000256" key="1">
    <source>
        <dbReference type="ARBA" id="ARBA00005417"/>
    </source>
</evidence>
<dbReference type="RefSeq" id="WP_006159991.1">
    <property type="nucleotide sequence ID" value="NZ_AHJE01000056.1"/>
</dbReference>